<feature type="region of interest" description="Disordered" evidence="2">
    <location>
        <begin position="1"/>
        <end position="38"/>
    </location>
</feature>
<evidence type="ECO:0000313" key="3">
    <source>
        <dbReference type="EMBL" id="RXG42228.1"/>
    </source>
</evidence>
<dbReference type="SUPFAM" id="SSF54160">
    <property type="entry name" value="Chromo domain-like"/>
    <property type="match status" value="1"/>
</dbReference>
<evidence type="ECO:0000256" key="2">
    <source>
        <dbReference type="SAM" id="MobiDB-lite"/>
    </source>
</evidence>
<dbReference type="EMBL" id="RSDZ01000145">
    <property type="protein sequence ID" value="RXG42228.1"/>
    <property type="molecule type" value="Genomic_DNA"/>
</dbReference>
<sequence>MTDKDEVMTDMDDDFNDHGRRPVQGASTGLEQDQRADLTAGEEWEITELMGREVIDGNVYYLIDWTPPLVPEDEINATNLISRFERQVRGKIEHNEVRKNCEAASSNEDKEEW</sequence>
<name>A0A444RM87_VERDA</name>
<gene>
    <name evidence="3" type="ORF">VDGE_30282</name>
</gene>
<evidence type="ECO:0000256" key="1">
    <source>
        <dbReference type="ARBA" id="ARBA00011353"/>
    </source>
</evidence>
<reference evidence="3 4" key="1">
    <citation type="submission" date="2018-12" db="EMBL/GenBank/DDBJ databases">
        <title>Genome of Verticillium dahliae isolate Getta Getta.</title>
        <authorList>
            <person name="Gardiner D.M."/>
        </authorList>
    </citation>
    <scope>NUCLEOTIDE SEQUENCE [LARGE SCALE GENOMIC DNA]</scope>
    <source>
        <strain evidence="3 4">Getta Getta</strain>
    </source>
</reference>
<dbReference type="InterPro" id="IPR016197">
    <property type="entry name" value="Chromo-like_dom_sf"/>
</dbReference>
<organism evidence="3 4">
    <name type="scientific">Verticillium dahliae</name>
    <name type="common">Verticillium wilt</name>
    <dbReference type="NCBI Taxonomy" id="27337"/>
    <lineage>
        <taxon>Eukaryota</taxon>
        <taxon>Fungi</taxon>
        <taxon>Dikarya</taxon>
        <taxon>Ascomycota</taxon>
        <taxon>Pezizomycotina</taxon>
        <taxon>Sordariomycetes</taxon>
        <taxon>Hypocreomycetidae</taxon>
        <taxon>Glomerellales</taxon>
        <taxon>Plectosphaerellaceae</taxon>
        <taxon>Verticillium</taxon>
    </lineage>
</organism>
<dbReference type="Proteomes" id="UP000288725">
    <property type="component" value="Unassembled WGS sequence"/>
</dbReference>
<accession>A0A444RM87</accession>
<dbReference type="AlphaFoldDB" id="A0A444RM87"/>
<comment type="caution">
    <text evidence="3">The sequence shown here is derived from an EMBL/GenBank/DDBJ whole genome shotgun (WGS) entry which is preliminary data.</text>
</comment>
<protein>
    <recommendedName>
        <fullName evidence="5">Chromo domain-containing protein</fullName>
    </recommendedName>
</protein>
<evidence type="ECO:0000313" key="4">
    <source>
        <dbReference type="Proteomes" id="UP000288725"/>
    </source>
</evidence>
<evidence type="ECO:0008006" key="5">
    <source>
        <dbReference type="Google" id="ProtNLM"/>
    </source>
</evidence>
<proteinExistence type="predicted"/>
<comment type="subunit">
    <text evidence="1">Component of the NuA4 histone acetyltransferase complex.</text>
</comment>